<dbReference type="EMBL" id="LLXJ01004607">
    <property type="protein sequence ID" value="PKB95623.1"/>
    <property type="molecule type" value="Genomic_DNA"/>
</dbReference>
<dbReference type="Proteomes" id="UP000232722">
    <property type="component" value="Unassembled WGS sequence"/>
</dbReference>
<dbReference type="AlphaFoldDB" id="A0A2N0NM06"/>
<accession>A0A2N0NM06</accession>
<sequence length="51" mass="6153">YAYEWLQCNSKSSRDTHFKEHSVRWSKLLHLPYMNPIRFAVVDPMHCLFLG</sequence>
<feature type="non-terminal residue" evidence="1">
    <location>
        <position position="51"/>
    </location>
</feature>
<protein>
    <submittedName>
        <fullName evidence="1">Uncharacterized protein</fullName>
    </submittedName>
</protein>
<proteinExistence type="predicted"/>
<feature type="non-terminal residue" evidence="1">
    <location>
        <position position="1"/>
    </location>
</feature>
<comment type="caution">
    <text evidence="1">The sequence shown here is derived from an EMBL/GenBank/DDBJ whole genome shotgun (WGS) entry which is preliminary data.</text>
</comment>
<name>A0A2N0NM06_9GLOM</name>
<reference evidence="1 2" key="2">
    <citation type="submission" date="2017-09" db="EMBL/GenBank/DDBJ databases">
        <title>Extensive intraspecific genome diversity in a model arbuscular mycorrhizal fungus.</title>
        <authorList>
            <person name="Chen E.C."/>
            <person name="Morin E."/>
            <person name="Beaudet D."/>
            <person name="Noel J."/>
            <person name="Ndikumana S."/>
            <person name="Charron P."/>
            <person name="St-Onge C."/>
            <person name="Giorgi J."/>
            <person name="Grigoriev I.V."/>
            <person name="Roux C."/>
            <person name="Martin F.M."/>
            <person name="Corradi N."/>
        </authorList>
    </citation>
    <scope>NUCLEOTIDE SEQUENCE [LARGE SCALE GENOMIC DNA]</scope>
    <source>
        <strain evidence="1 2">A5</strain>
    </source>
</reference>
<reference evidence="1 2" key="1">
    <citation type="submission" date="2016-04" db="EMBL/GenBank/DDBJ databases">
        <title>Genome analyses suggest a sexual origin of heterokaryosis in a supposedly ancient asexual fungus.</title>
        <authorList>
            <person name="Ropars J."/>
            <person name="Sedzielewska K."/>
            <person name="Noel J."/>
            <person name="Charron P."/>
            <person name="Farinelli L."/>
            <person name="Marton T."/>
            <person name="Kruger M."/>
            <person name="Pelin A."/>
            <person name="Brachmann A."/>
            <person name="Corradi N."/>
        </authorList>
    </citation>
    <scope>NUCLEOTIDE SEQUENCE [LARGE SCALE GENOMIC DNA]</scope>
    <source>
        <strain evidence="1 2">A5</strain>
    </source>
</reference>
<evidence type="ECO:0000313" key="2">
    <source>
        <dbReference type="Proteomes" id="UP000232722"/>
    </source>
</evidence>
<organism evidence="1 2">
    <name type="scientific">Rhizophagus irregularis</name>
    <dbReference type="NCBI Taxonomy" id="588596"/>
    <lineage>
        <taxon>Eukaryota</taxon>
        <taxon>Fungi</taxon>
        <taxon>Fungi incertae sedis</taxon>
        <taxon>Mucoromycota</taxon>
        <taxon>Glomeromycotina</taxon>
        <taxon>Glomeromycetes</taxon>
        <taxon>Glomerales</taxon>
        <taxon>Glomeraceae</taxon>
        <taxon>Rhizophagus</taxon>
    </lineage>
</organism>
<gene>
    <name evidence="1" type="ORF">RhiirA5_262791</name>
</gene>
<evidence type="ECO:0000313" key="1">
    <source>
        <dbReference type="EMBL" id="PKB95623.1"/>
    </source>
</evidence>